<evidence type="ECO:0000313" key="1">
    <source>
        <dbReference type="EMBL" id="PTQ52630.1"/>
    </source>
</evidence>
<accession>A0A2T5G8X9</accession>
<gene>
    <name evidence="1" type="ORF">BLITH_0809</name>
</gene>
<protein>
    <submittedName>
        <fullName evidence="1">Uncharacterized protein</fullName>
    </submittedName>
</protein>
<organism evidence="1 2">
    <name type="scientific">Brockia lithotrophica</name>
    <dbReference type="NCBI Taxonomy" id="933949"/>
    <lineage>
        <taxon>Bacteria</taxon>
        <taxon>Bacillati</taxon>
        <taxon>Bacillota</taxon>
        <taxon>Bacilli</taxon>
        <taxon>Bacillales</taxon>
        <taxon>Bacillales Family X. Incertae Sedis</taxon>
        <taxon>Brockia</taxon>
    </lineage>
</organism>
<name>A0A2T5G8X9_9BACL</name>
<evidence type="ECO:0000313" key="2">
    <source>
        <dbReference type="Proteomes" id="UP000244016"/>
    </source>
</evidence>
<dbReference type="Proteomes" id="UP000244016">
    <property type="component" value="Unassembled WGS sequence"/>
</dbReference>
<comment type="caution">
    <text evidence="1">The sequence shown here is derived from an EMBL/GenBank/DDBJ whole genome shotgun (WGS) entry which is preliminary data.</text>
</comment>
<dbReference type="AlphaFoldDB" id="A0A2T5G8X9"/>
<dbReference type="EMBL" id="PEBW01000002">
    <property type="protein sequence ID" value="PTQ52630.1"/>
    <property type="molecule type" value="Genomic_DNA"/>
</dbReference>
<reference evidence="1 2" key="1">
    <citation type="submission" date="2017-08" db="EMBL/GenBank/DDBJ databases">
        <title>Burning lignite coal seam in the remote Altai Mountains harbors a hydrogen-driven thermophilic microbial community.</title>
        <authorList>
            <person name="Kadnikov V.V."/>
            <person name="Mardanov A.V."/>
            <person name="Ivasenko D."/>
            <person name="Beletsky A.V."/>
            <person name="Karnachuk O.V."/>
            <person name="Ravin N.V."/>
        </authorList>
    </citation>
    <scope>NUCLEOTIDE SEQUENCE [LARGE SCALE GENOMIC DNA]</scope>
    <source>
        <strain evidence="1">AL31</strain>
    </source>
</reference>
<sequence length="94" mass="10820">MRVSEAAQRLIREKGGSVYVRKYEILNGCVVPNYEPVLAFGEPPAGERDRYTLYTVGDVKVYVHQNVLLTPDLLLDTRRILGRDRLVLRGWKVF</sequence>
<proteinExistence type="predicted"/>